<accession>A0ACC3BRE2</accession>
<evidence type="ECO:0000313" key="1">
    <source>
        <dbReference type="EMBL" id="KAK1860515.1"/>
    </source>
</evidence>
<protein>
    <submittedName>
        <fullName evidence="1">Uncharacterized protein</fullName>
    </submittedName>
</protein>
<proteinExistence type="predicted"/>
<organism evidence="1 2">
    <name type="scientific">Pyropia yezoensis</name>
    <name type="common">Susabi-nori</name>
    <name type="synonym">Porphyra yezoensis</name>
    <dbReference type="NCBI Taxonomy" id="2788"/>
    <lineage>
        <taxon>Eukaryota</taxon>
        <taxon>Rhodophyta</taxon>
        <taxon>Bangiophyceae</taxon>
        <taxon>Bangiales</taxon>
        <taxon>Bangiaceae</taxon>
        <taxon>Pyropia</taxon>
    </lineage>
</organism>
<dbReference type="EMBL" id="CM020618">
    <property type="protein sequence ID" value="KAK1860515.1"/>
    <property type="molecule type" value="Genomic_DNA"/>
</dbReference>
<dbReference type="Proteomes" id="UP000798662">
    <property type="component" value="Chromosome 1"/>
</dbReference>
<reference evidence="1" key="1">
    <citation type="submission" date="2019-11" db="EMBL/GenBank/DDBJ databases">
        <title>Nori genome reveals adaptations in red seaweeds to the harsh intertidal environment.</title>
        <authorList>
            <person name="Wang D."/>
            <person name="Mao Y."/>
        </authorList>
    </citation>
    <scope>NUCLEOTIDE SEQUENCE</scope>
    <source>
        <tissue evidence="1">Gametophyte</tissue>
    </source>
</reference>
<sequence length="977" mass="95610">MLALTTMARLGLIVRLLVGAFVNTLIVLVLLASAVVVLLWIVGRNKQLRAKRQQRLSGADASPFGDGRASRLATDPPTPFGSAVSPVQDVPPRRLSFSAGQGGPGLGLRSAPGSSPHVAPASAPPLHSTPTVGPRGVSVANASDAGARATPASSRRVSFLLTPEQERRVSTGGSLCDSGSASDIVPSSPRVVVTRLAGQPAGASTVAKTPADGAGAAPSGPGPTAEYESMDTGAASPTPRSSLKGSKSGQSPRRASFGGEITRRPIRKTSSAAVLSSSAATAAFGGAGPLPRRQLDPRLFKSVSMEWAPQNGARTTKRTLVPRGSSGAAGSGASGEFVDRGVLFEDSTDGRGGNDSADAGSADLGDLGSADSGDDSDGVDQSVCPSSGFSPGRRVAGANALAAGSLNVPATGSSNAPPSRPAAGSSRQRRVMGGSIQKLNSSSAAIAAVVAARRARLLRGSPPGTMPVPLPRSLSSTGTNPEPAGAASPSTAAWERNRRAAAARVSRMLADADVAETAAAAVASQSRAHSRAAVAAEAAAASVRAQAIADETEQSAQKSGSLAPTKQTAPAVPSAARWELEQQISSLGSRPVASSALFQPLDQLQQSQRTARSAGQAQPSANPPQGKRRARDGGFSGADVLQVGPSSVGRGSSARGFEAGGPSLQSVCGPHVPPSFSMGAPVSSRPPTFDPVAYSAGGAAVEPHQAPLPTRSSGAPSFAPTTTLLAAPNGSAPANGPESSFWRPTSSQPTSQPPSVSFGDPTPRSGAGSDSGVFGGTRSFAAPEGMSPGNGPAHQTGDRPGGGSFGSNGFGGGLGFDGGSLGGAPSLNPLGALSSGGAGASTPVSTSGVSGGLKRSSSQLALEGSGGSGGVPRAEAATPGFGSGGSPFGGGGPPASTGDQSGRGALAAGAPRSFFAPPPLGTSGGFEAATAARPGGPPAAGPALFAPPTGGGGRGTGPALGAAPAPISFGLPSPRLL</sequence>
<gene>
    <name evidence="1" type="ORF">I4F81_003104</name>
</gene>
<name>A0ACC3BRE2_PYRYE</name>
<evidence type="ECO:0000313" key="2">
    <source>
        <dbReference type="Proteomes" id="UP000798662"/>
    </source>
</evidence>
<keyword evidence="2" id="KW-1185">Reference proteome</keyword>
<comment type="caution">
    <text evidence="1">The sequence shown here is derived from an EMBL/GenBank/DDBJ whole genome shotgun (WGS) entry which is preliminary data.</text>
</comment>